<evidence type="ECO:0000256" key="3">
    <source>
        <dbReference type="ARBA" id="ARBA00022603"/>
    </source>
</evidence>
<dbReference type="AlphaFoldDB" id="A0A367YY04"/>
<evidence type="ECO:0000256" key="1">
    <source>
        <dbReference type="ARBA" id="ARBA00006594"/>
    </source>
</evidence>
<dbReference type="InterPro" id="IPR023095">
    <property type="entry name" value="Ade_MeTrfase_dom_2"/>
</dbReference>
<evidence type="ECO:0000256" key="4">
    <source>
        <dbReference type="ARBA" id="ARBA00022679"/>
    </source>
</evidence>
<keyword evidence="3 7" id="KW-0489">Methyltransferase</keyword>
<dbReference type="InterPro" id="IPR029063">
    <property type="entry name" value="SAM-dependent_MTases_sf"/>
</dbReference>
<evidence type="ECO:0000313" key="8">
    <source>
        <dbReference type="Proteomes" id="UP000252770"/>
    </source>
</evidence>
<reference evidence="7 8" key="1">
    <citation type="submission" date="2018-07" db="EMBL/GenBank/DDBJ databases">
        <title>Desertimonas flava gen. nov. sp. nov.</title>
        <authorList>
            <person name="Liu S."/>
        </authorList>
    </citation>
    <scope>NUCLEOTIDE SEQUENCE [LARGE SCALE GENOMIC DNA]</scope>
    <source>
        <strain evidence="7 8">16Sb5-5</strain>
    </source>
</reference>
<dbReference type="RefSeq" id="WP_114125952.1">
    <property type="nucleotide sequence ID" value="NZ_QOUI01000003.1"/>
</dbReference>
<accession>A0A367YY04</accession>
<evidence type="ECO:0000256" key="5">
    <source>
        <dbReference type="ARBA" id="ARBA00022691"/>
    </source>
</evidence>
<name>A0A367YY04_9ACTN</name>
<dbReference type="EC" id="2.1.1.72" evidence="2"/>
<dbReference type="Gene3D" id="3.40.50.150">
    <property type="entry name" value="Vaccinia Virus protein VP39"/>
    <property type="match status" value="1"/>
</dbReference>
<dbReference type="InterPro" id="IPR012327">
    <property type="entry name" value="MeTrfase_D12"/>
</dbReference>
<keyword evidence="5" id="KW-0949">S-adenosyl-L-methionine</keyword>
<dbReference type="PANTHER" id="PTHR30481">
    <property type="entry name" value="DNA ADENINE METHYLASE"/>
    <property type="match status" value="1"/>
</dbReference>
<evidence type="ECO:0000313" key="7">
    <source>
        <dbReference type="EMBL" id="RCK70409.1"/>
    </source>
</evidence>
<comment type="caution">
    <text evidence="7">The sequence shown here is derived from an EMBL/GenBank/DDBJ whole genome shotgun (WGS) entry which is preliminary data.</text>
</comment>
<evidence type="ECO:0000256" key="6">
    <source>
        <dbReference type="ARBA" id="ARBA00047942"/>
    </source>
</evidence>
<keyword evidence="4" id="KW-0808">Transferase</keyword>
<dbReference type="InterPro" id="IPR012263">
    <property type="entry name" value="M_m6A_EcoRV"/>
</dbReference>
<comment type="catalytic activity">
    <reaction evidence="6">
        <text>a 2'-deoxyadenosine in DNA + S-adenosyl-L-methionine = an N(6)-methyl-2'-deoxyadenosine in DNA + S-adenosyl-L-homocysteine + H(+)</text>
        <dbReference type="Rhea" id="RHEA:15197"/>
        <dbReference type="Rhea" id="RHEA-COMP:12418"/>
        <dbReference type="Rhea" id="RHEA-COMP:12419"/>
        <dbReference type="ChEBI" id="CHEBI:15378"/>
        <dbReference type="ChEBI" id="CHEBI:57856"/>
        <dbReference type="ChEBI" id="CHEBI:59789"/>
        <dbReference type="ChEBI" id="CHEBI:90615"/>
        <dbReference type="ChEBI" id="CHEBI:90616"/>
        <dbReference type="EC" id="2.1.1.72"/>
    </reaction>
</comment>
<dbReference type="Proteomes" id="UP000252770">
    <property type="component" value="Unassembled WGS sequence"/>
</dbReference>
<dbReference type="GO" id="GO:0032259">
    <property type="term" value="P:methylation"/>
    <property type="evidence" value="ECO:0007669"/>
    <property type="project" value="UniProtKB-KW"/>
</dbReference>
<gene>
    <name evidence="7" type="ORF">DT076_07105</name>
</gene>
<dbReference type="SUPFAM" id="SSF53335">
    <property type="entry name" value="S-adenosyl-L-methionine-dependent methyltransferases"/>
    <property type="match status" value="1"/>
</dbReference>
<dbReference type="GO" id="GO:0006298">
    <property type="term" value="P:mismatch repair"/>
    <property type="evidence" value="ECO:0007669"/>
    <property type="project" value="TreeGrafter"/>
</dbReference>
<protein>
    <recommendedName>
        <fullName evidence="2">site-specific DNA-methyltransferase (adenine-specific)</fullName>
        <ecNumber evidence="2">2.1.1.72</ecNumber>
    </recommendedName>
</protein>
<sequence>MHLSSVKAHRGVVHTPLRYPGGKTRLTGFLRRVVEGGGWTDCTYVEPYAGGAGAALSLLHDQVVPRVVINDLDPHIHAFWVAVTNHSKQFLAKFDDTALTLDEWHVQRDVYRAGDASDAVGLGFATFFLNRTNRSGIMNAGVIGGQAQAGRYKLDARFNREILRQKLAWIGQQSDCITVSNRDGLEVIAKSVDSERDFCYIDPPYYDKGSDLYMNSFAEAGHAALADVLRSARAARWVLTYDDVPQIRKLYAGMYQGTFSLPYSAHTASLAKERMILSDAVADVDGVMD</sequence>
<proteinExistence type="inferred from homology"/>
<dbReference type="PIRSF" id="PIRSF000398">
    <property type="entry name" value="M_m6A_EcoRV"/>
    <property type="match status" value="1"/>
</dbReference>
<dbReference type="GO" id="GO:0009007">
    <property type="term" value="F:site-specific DNA-methyltransferase (adenine-specific) activity"/>
    <property type="evidence" value="ECO:0007669"/>
    <property type="project" value="UniProtKB-EC"/>
</dbReference>
<keyword evidence="8" id="KW-1185">Reference proteome</keyword>
<comment type="similarity">
    <text evidence="1">Belongs to the N(4)/N(6)-methyltransferase family.</text>
</comment>
<evidence type="ECO:0000256" key="2">
    <source>
        <dbReference type="ARBA" id="ARBA00011900"/>
    </source>
</evidence>
<dbReference type="PANTHER" id="PTHR30481:SF2">
    <property type="entry name" value="SITE-SPECIFIC DNA-METHYLTRANSFERASE (ADENINE-SPECIFIC)"/>
    <property type="match status" value="1"/>
</dbReference>
<dbReference type="GO" id="GO:1904047">
    <property type="term" value="F:S-adenosyl-L-methionine binding"/>
    <property type="evidence" value="ECO:0007669"/>
    <property type="project" value="TreeGrafter"/>
</dbReference>
<dbReference type="Gene3D" id="1.10.1020.10">
    <property type="entry name" value="Adenine-specific Methyltransferase, Domain 2"/>
    <property type="match status" value="1"/>
</dbReference>
<dbReference type="Pfam" id="PF02086">
    <property type="entry name" value="MethyltransfD12"/>
    <property type="match status" value="1"/>
</dbReference>
<organism evidence="7 8">
    <name type="scientific">Desertihabitans brevis</name>
    <dbReference type="NCBI Taxonomy" id="2268447"/>
    <lineage>
        <taxon>Bacteria</taxon>
        <taxon>Bacillati</taxon>
        <taxon>Actinomycetota</taxon>
        <taxon>Actinomycetes</taxon>
        <taxon>Propionibacteriales</taxon>
        <taxon>Propionibacteriaceae</taxon>
        <taxon>Desertihabitans</taxon>
    </lineage>
</organism>
<dbReference type="PRINTS" id="PR00505">
    <property type="entry name" value="D12N6MTFRASE"/>
</dbReference>
<dbReference type="GO" id="GO:0009307">
    <property type="term" value="P:DNA restriction-modification system"/>
    <property type="evidence" value="ECO:0007669"/>
    <property type="project" value="InterPro"/>
</dbReference>
<dbReference type="EMBL" id="QOUI01000003">
    <property type="protein sequence ID" value="RCK70409.1"/>
    <property type="molecule type" value="Genomic_DNA"/>
</dbReference>
<dbReference type="GO" id="GO:0043565">
    <property type="term" value="F:sequence-specific DNA binding"/>
    <property type="evidence" value="ECO:0007669"/>
    <property type="project" value="TreeGrafter"/>
</dbReference>